<feature type="region of interest" description="Disordered" evidence="1">
    <location>
        <begin position="1"/>
        <end position="51"/>
    </location>
</feature>
<accession>A0A9X1MF84</accession>
<proteinExistence type="predicted"/>
<dbReference type="RefSeq" id="WP_227896399.1">
    <property type="nucleotide sequence ID" value="NZ_CP099466.1"/>
</dbReference>
<dbReference type="Proteomes" id="UP001139158">
    <property type="component" value="Unassembled WGS sequence"/>
</dbReference>
<keyword evidence="2" id="KW-0812">Transmembrane</keyword>
<feature type="compositionally biased region" description="Basic and acidic residues" evidence="1">
    <location>
        <begin position="1"/>
        <end position="12"/>
    </location>
</feature>
<evidence type="ECO:0000256" key="1">
    <source>
        <dbReference type="SAM" id="MobiDB-lite"/>
    </source>
</evidence>
<evidence type="ECO:0000313" key="3">
    <source>
        <dbReference type="EMBL" id="MCC3298531.1"/>
    </source>
</evidence>
<dbReference type="EMBL" id="JAJFZV010000012">
    <property type="protein sequence ID" value="MCC3298531.1"/>
    <property type="molecule type" value="Genomic_DNA"/>
</dbReference>
<organism evidence="3 4">
    <name type="scientific">Arthrobacter caoxuetaonis</name>
    <dbReference type="NCBI Taxonomy" id="2886935"/>
    <lineage>
        <taxon>Bacteria</taxon>
        <taxon>Bacillati</taxon>
        <taxon>Actinomycetota</taxon>
        <taxon>Actinomycetes</taxon>
        <taxon>Micrococcales</taxon>
        <taxon>Micrococcaceae</taxon>
        <taxon>Arthrobacter</taxon>
    </lineage>
</organism>
<reference evidence="3" key="1">
    <citation type="submission" date="2021-10" db="EMBL/GenBank/DDBJ databases">
        <title>Novel species in genus Arthrobacter.</title>
        <authorList>
            <person name="Liu Y."/>
        </authorList>
    </citation>
    <scope>NUCLEOTIDE SEQUENCE</scope>
    <source>
        <strain evidence="3">Zg-Y453</strain>
    </source>
</reference>
<gene>
    <name evidence="3" type="ORF">LJ757_12040</name>
</gene>
<feature type="transmembrane region" description="Helical" evidence="2">
    <location>
        <begin position="56"/>
        <end position="76"/>
    </location>
</feature>
<comment type="caution">
    <text evidence="3">The sequence shown here is derived from an EMBL/GenBank/DDBJ whole genome shotgun (WGS) entry which is preliminary data.</text>
</comment>
<evidence type="ECO:0000256" key="2">
    <source>
        <dbReference type="SAM" id="Phobius"/>
    </source>
</evidence>
<keyword evidence="2" id="KW-1133">Transmembrane helix</keyword>
<evidence type="ECO:0000313" key="4">
    <source>
        <dbReference type="Proteomes" id="UP001139158"/>
    </source>
</evidence>
<keyword evidence="2" id="KW-0472">Membrane</keyword>
<dbReference type="AlphaFoldDB" id="A0A9X1MF84"/>
<protein>
    <submittedName>
        <fullName evidence="3">Uncharacterized protein</fullName>
    </submittedName>
</protein>
<name>A0A9X1MF84_9MICC</name>
<keyword evidence="4" id="KW-1185">Reference proteome</keyword>
<sequence length="373" mass="39431">MTVPARERERSPKLRIPPQPAVRSRPTRIMQASPDTAAGSGSLRGRHRPPRPWSRTAVVLAGLGALLLAAAGILGYRHVSHNVLGPAAQVETYLAALVSGDHAAAAELLPPTGAAAVQDAQIYAAASNRITGYEVLGQEMRGGEAVVRTVLQQRGESKTVDFALSRAGREAAIFAGWQLDHTAAREVEVTVPSGTAAIRLNGVSVPLSGQARTLRLLPGEYFLEGPESRYISYGPARTIAVEPGMAGAPVPVRLYASATATLAQDVQAQGQAYLLDCLSRQETAPEACPNAAYAGADPARYRGIEWTLTKEPVYRVTGTPETGLAVYAAGGKARATYQEESGGRWQTRTDDVGIAFGSELSVAGDILELDFRP</sequence>